<keyword evidence="3" id="KW-1185">Reference proteome</keyword>
<proteinExistence type="predicted"/>
<evidence type="ECO:0000313" key="3">
    <source>
        <dbReference type="Proteomes" id="UP000554286"/>
    </source>
</evidence>
<feature type="signal peptide" evidence="1">
    <location>
        <begin position="1"/>
        <end position="23"/>
    </location>
</feature>
<dbReference type="EMBL" id="JACIGK010000014">
    <property type="protein sequence ID" value="MBB4266518.1"/>
    <property type="molecule type" value="Genomic_DNA"/>
</dbReference>
<sequence length="138" mass="14385">MSSIVKAPLLVVLLGMPMTGMLAGCGAPHLETVQDAKRDLVGQDAAVLSRCIGEPMAVRPVEGAARATHVYSSAQARGADGLLLATPGPDAVDHRSACVFDITVQDQQIVAVRSDNRAGWGFGSIKTCSAVVKRCLKD</sequence>
<dbReference type="AlphaFoldDB" id="A0A7W6REM5"/>
<gene>
    <name evidence="2" type="ORF">GGD89_002150</name>
</gene>
<name>A0A7W6REM5_9PROT</name>
<evidence type="ECO:0000313" key="2">
    <source>
        <dbReference type="EMBL" id="MBB4266518.1"/>
    </source>
</evidence>
<accession>A0A7W6REM5</accession>
<dbReference type="RefSeq" id="WP_221238416.1">
    <property type="nucleotide sequence ID" value="NZ_JACIGK010000014.1"/>
</dbReference>
<dbReference type="Proteomes" id="UP000554286">
    <property type="component" value="Unassembled WGS sequence"/>
</dbReference>
<reference evidence="2 3" key="1">
    <citation type="submission" date="2020-08" db="EMBL/GenBank/DDBJ databases">
        <title>Genome sequencing of Purple Non-Sulfur Bacteria from various extreme environments.</title>
        <authorList>
            <person name="Mayer M."/>
        </authorList>
    </citation>
    <scope>NUCLEOTIDE SEQUENCE [LARGE SCALE GENOMIC DNA]</scope>
    <source>
        <strain evidence="2 3">JA131</strain>
    </source>
</reference>
<evidence type="ECO:0000256" key="1">
    <source>
        <dbReference type="SAM" id="SignalP"/>
    </source>
</evidence>
<feature type="chain" id="PRO_5031517312" description="Lipoprotein" evidence="1">
    <location>
        <begin position="24"/>
        <end position="138"/>
    </location>
</feature>
<protein>
    <recommendedName>
        <fullName evidence="4">Lipoprotein</fullName>
    </recommendedName>
</protein>
<organism evidence="2 3">
    <name type="scientific">Roseospira visakhapatnamensis</name>
    <dbReference type="NCBI Taxonomy" id="390880"/>
    <lineage>
        <taxon>Bacteria</taxon>
        <taxon>Pseudomonadati</taxon>
        <taxon>Pseudomonadota</taxon>
        <taxon>Alphaproteobacteria</taxon>
        <taxon>Rhodospirillales</taxon>
        <taxon>Rhodospirillaceae</taxon>
        <taxon>Roseospira</taxon>
    </lineage>
</organism>
<keyword evidence="1" id="KW-0732">Signal</keyword>
<dbReference type="PROSITE" id="PS51257">
    <property type="entry name" value="PROKAR_LIPOPROTEIN"/>
    <property type="match status" value="1"/>
</dbReference>
<comment type="caution">
    <text evidence="2">The sequence shown here is derived from an EMBL/GenBank/DDBJ whole genome shotgun (WGS) entry which is preliminary data.</text>
</comment>
<evidence type="ECO:0008006" key="4">
    <source>
        <dbReference type="Google" id="ProtNLM"/>
    </source>
</evidence>